<evidence type="ECO:0000313" key="2">
    <source>
        <dbReference type="Proteomes" id="UP001211143"/>
    </source>
</evidence>
<dbReference type="Proteomes" id="UP001211143">
    <property type="component" value="Segment"/>
</dbReference>
<dbReference type="Pfam" id="PF23929">
    <property type="entry name" value="DUF7267"/>
    <property type="match status" value="1"/>
</dbReference>
<dbReference type="InterPro" id="IPR055691">
    <property type="entry name" value="DUF7267"/>
</dbReference>
<evidence type="ECO:0000313" key="1">
    <source>
        <dbReference type="EMBL" id="WBF78443.1"/>
    </source>
</evidence>
<reference evidence="1" key="1">
    <citation type="submission" date="2022-11" db="EMBL/GenBank/DDBJ databases">
        <authorList>
            <person name="Yang Z.-Q."/>
            <person name="Zhang Y.-S."/>
        </authorList>
    </citation>
    <scope>NUCLEOTIDE SEQUENCE</scope>
</reference>
<sequence length="74" mass="8740">MNRIVYSTDPAVMAKQVAPIAHRETMREWEERPRKTQRQCRDANNALNIEYRRRAAACGMTFEGYLARFHITLK</sequence>
<proteinExistence type="predicted"/>
<accession>A0AAE9VYN3</accession>
<name>A0AAE9VYN3_9CAUD</name>
<protein>
    <submittedName>
        <fullName evidence="1">Uncharacterized protein</fullName>
    </submittedName>
</protein>
<keyword evidence="2" id="KW-1185">Reference proteome</keyword>
<organism evidence="1 2">
    <name type="scientific">Cronobacter phage EspYZU13</name>
    <dbReference type="NCBI Taxonomy" id="3003790"/>
    <lineage>
        <taxon>Viruses</taxon>
        <taxon>Duplodnaviria</taxon>
        <taxon>Heunggongvirae</taxon>
        <taxon>Uroviricota</taxon>
        <taxon>Caudoviricetes</taxon>
        <taxon>Autographivirales</taxon>
        <taxon>Autonotataviridae</taxon>
        <taxon>Melnykvirinae</taxon>
        <taxon>Cronosvirus</taxon>
        <taxon>Cronosvirus EspYZU13</taxon>
    </lineage>
</organism>
<dbReference type="EMBL" id="OP819285">
    <property type="protein sequence ID" value="WBF78443.1"/>
    <property type="molecule type" value="Genomic_DNA"/>
</dbReference>